<dbReference type="CDD" id="cd00448">
    <property type="entry name" value="YjgF_YER057c_UK114_family"/>
    <property type="match status" value="1"/>
</dbReference>
<dbReference type="GO" id="GO:0005739">
    <property type="term" value="C:mitochondrion"/>
    <property type="evidence" value="ECO:0007669"/>
    <property type="project" value="TreeGrafter"/>
</dbReference>
<dbReference type="AlphaFoldDB" id="A0A381NYZ1"/>
<reference evidence="2" key="1">
    <citation type="submission" date="2018-05" db="EMBL/GenBank/DDBJ databases">
        <authorList>
            <person name="Lanie J.A."/>
            <person name="Ng W.-L."/>
            <person name="Kazmierczak K.M."/>
            <person name="Andrzejewski T.M."/>
            <person name="Davidsen T.M."/>
            <person name="Wayne K.J."/>
            <person name="Tettelin H."/>
            <person name="Glass J.I."/>
            <person name="Rusch D."/>
            <person name="Podicherti R."/>
            <person name="Tsui H.-C.T."/>
            <person name="Winkler M.E."/>
        </authorList>
    </citation>
    <scope>NUCLEOTIDE SEQUENCE</scope>
</reference>
<accession>A0A381NYZ1</accession>
<dbReference type="PANTHER" id="PTHR11803:SF58">
    <property type="entry name" value="PROTEIN HMF1-RELATED"/>
    <property type="match status" value="1"/>
</dbReference>
<dbReference type="Pfam" id="PF01042">
    <property type="entry name" value="Ribonuc_L-PSP"/>
    <property type="match status" value="1"/>
</dbReference>
<dbReference type="Gene3D" id="3.30.1330.40">
    <property type="entry name" value="RutC-like"/>
    <property type="match status" value="1"/>
</dbReference>
<organism evidence="2">
    <name type="scientific">marine metagenome</name>
    <dbReference type="NCBI Taxonomy" id="408172"/>
    <lineage>
        <taxon>unclassified sequences</taxon>
        <taxon>metagenomes</taxon>
        <taxon>ecological metagenomes</taxon>
    </lineage>
</organism>
<dbReference type="PANTHER" id="PTHR11803">
    <property type="entry name" value="2-IMINOBUTANOATE/2-IMINOPROPANOATE DEAMINASE RIDA"/>
    <property type="match status" value="1"/>
</dbReference>
<gene>
    <name evidence="2" type="ORF">METZ01_LOCUS11507</name>
</gene>
<evidence type="ECO:0000313" key="2">
    <source>
        <dbReference type="EMBL" id="SUZ58653.1"/>
    </source>
</evidence>
<dbReference type="InterPro" id="IPR006056">
    <property type="entry name" value="RidA"/>
</dbReference>
<name>A0A381NYZ1_9ZZZZ</name>
<sequence length="128" mass="14420">MRKKAILTKKAPLPIGPYNQAIQFDSLLFISGQIPLNPKNGKLISSGIKGETNKVMTNIQYILEEAKMNFNNVVKTTIFLKDMNDFVEVNTEYAKFFENCIPPARETVQVSQLPKNVNIEISCIAIKD</sequence>
<dbReference type="FunFam" id="3.30.1330.40:FF:000001">
    <property type="entry name" value="L-PSP family endoribonuclease"/>
    <property type="match status" value="1"/>
</dbReference>
<comment type="similarity">
    <text evidence="1">Belongs to the RutC family.</text>
</comment>
<dbReference type="GO" id="GO:0005829">
    <property type="term" value="C:cytosol"/>
    <property type="evidence" value="ECO:0007669"/>
    <property type="project" value="TreeGrafter"/>
</dbReference>
<dbReference type="EMBL" id="UINC01000632">
    <property type="protein sequence ID" value="SUZ58653.1"/>
    <property type="molecule type" value="Genomic_DNA"/>
</dbReference>
<dbReference type="SUPFAM" id="SSF55298">
    <property type="entry name" value="YjgF-like"/>
    <property type="match status" value="1"/>
</dbReference>
<evidence type="ECO:0000256" key="1">
    <source>
        <dbReference type="ARBA" id="ARBA00010552"/>
    </source>
</evidence>
<dbReference type="GO" id="GO:0019239">
    <property type="term" value="F:deaminase activity"/>
    <property type="evidence" value="ECO:0007669"/>
    <property type="project" value="TreeGrafter"/>
</dbReference>
<proteinExistence type="inferred from homology"/>
<protein>
    <submittedName>
        <fullName evidence="2">Uncharacterized protein</fullName>
    </submittedName>
</protein>
<dbReference type="InterPro" id="IPR006175">
    <property type="entry name" value="YjgF/YER057c/UK114"/>
</dbReference>
<dbReference type="NCBIfam" id="TIGR00004">
    <property type="entry name" value="Rid family detoxifying hydrolase"/>
    <property type="match status" value="1"/>
</dbReference>
<dbReference type="InterPro" id="IPR035959">
    <property type="entry name" value="RutC-like_sf"/>
</dbReference>